<name>A0A538UEI5_UNCEI</name>
<dbReference type="InterPro" id="IPR044060">
    <property type="entry name" value="Bacterial_rp_domain"/>
</dbReference>
<proteinExistence type="predicted"/>
<gene>
    <name evidence="3" type="ORF">E6K81_00210</name>
</gene>
<comment type="caution">
    <text evidence="3">The sequence shown here is derived from an EMBL/GenBank/DDBJ whole genome shotgun (WGS) entry which is preliminary data.</text>
</comment>
<dbReference type="CDD" id="cd08547">
    <property type="entry name" value="Type_II_cohesin"/>
    <property type="match status" value="1"/>
</dbReference>
<protein>
    <recommendedName>
        <fullName evidence="5">FlgD Ig-like domain-containing protein</fullName>
    </recommendedName>
</protein>
<evidence type="ECO:0000313" key="4">
    <source>
        <dbReference type="Proteomes" id="UP000319771"/>
    </source>
</evidence>
<sequence length="613" mass="63376">LTSYTFTNVTANHIIAASFAIDTYTLTASAGANGAISPSGAVAVNSGASQAFTITPDAGYHVADLLVDGGSVGALTSYTFTNVTANHIIAASFAIDTYTLTASAGANGAISPSGAVAVNSGASQAFTITPDAGYHVADLLVDGGSVGALTSYTFTNVTADHTIAASFAANPAVPAMVDLTAAQVKIGNDSDGTTKIRLSWTPVPAGSSVQVYRAGFGNYPEYDDGPGPGSLPTAPSYPPTSPWVLTAVTNPGDTDENTTRDFYYYVAFVADQYGTHSTVSNLTSGTLNYILGDVTDGTTPGQGDNIVNTADVSLLGLHYGITGLGVQSYAYVDFGPTTDYSVNGRPQTDDRIGFEELVMTGLDYGLGSVAPYPAHLARRSVAGPVAASADELVLESQPHATAGQELTASLTLSGTGRIQALSTHLSWDPQVVEPVSMTPADWVQDQGAIVLTPGPGTVDLAKLGVSGAGLMGTGGIATVTFRVIASGDPRIRIESIDARDASNRSVPVTGSERTPPTNPIPTVTALAMAAPNPFSTTSVLAFTLAHSSPVDLSVYALDGRRVRTLVHETREPGEYRLVWDGRDDQGGQVRPGLYYVRFATATVRSSRPLVYLK</sequence>
<dbReference type="Proteomes" id="UP000319771">
    <property type="component" value="Unassembled WGS sequence"/>
</dbReference>
<dbReference type="Pfam" id="PF18998">
    <property type="entry name" value="Flg_new_2"/>
    <property type="match status" value="2"/>
</dbReference>
<dbReference type="AlphaFoldDB" id="A0A538UEI5"/>
<reference evidence="3 4" key="1">
    <citation type="journal article" date="2019" name="Nat. Microbiol.">
        <title>Mediterranean grassland soil C-N compound turnover is dependent on rainfall and depth, and is mediated by genomically divergent microorganisms.</title>
        <authorList>
            <person name="Diamond S."/>
            <person name="Andeer P.F."/>
            <person name="Li Z."/>
            <person name="Crits-Christoph A."/>
            <person name="Burstein D."/>
            <person name="Anantharaman K."/>
            <person name="Lane K.R."/>
            <person name="Thomas B.C."/>
            <person name="Pan C."/>
            <person name="Northen T.R."/>
            <person name="Banfield J.F."/>
        </authorList>
    </citation>
    <scope>NUCLEOTIDE SEQUENCE [LARGE SCALE GENOMIC DNA]</scope>
    <source>
        <strain evidence="3">WS_11</strain>
    </source>
</reference>
<dbReference type="Pfam" id="PF13860">
    <property type="entry name" value="FlgD_ig"/>
    <property type="match status" value="1"/>
</dbReference>
<dbReference type="InterPro" id="IPR008965">
    <property type="entry name" value="CBM2/CBM3_carb-bd_dom_sf"/>
</dbReference>
<dbReference type="Gene3D" id="2.60.40.680">
    <property type="match status" value="1"/>
</dbReference>
<feature type="domain" description="Bacterial repeat" evidence="2">
    <location>
        <begin position="24"/>
        <end position="95"/>
    </location>
</feature>
<feature type="domain" description="FlgD/Vpr Ig-like" evidence="1">
    <location>
        <begin position="541"/>
        <end position="599"/>
    </location>
</feature>
<accession>A0A538UEI5</accession>
<feature type="domain" description="Bacterial repeat" evidence="2">
    <location>
        <begin position="98"/>
        <end position="170"/>
    </location>
</feature>
<dbReference type="InterPro" id="IPR025965">
    <property type="entry name" value="FlgD/Vpr_Ig-like"/>
</dbReference>
<dbReference type="GO" id="GO:0030246">
    <property type="term" value="F:carbohydrate binding"/>
    <property type="evidence" value="ECO:0007669"/>
    <property type="project" value="InterPro"/>
</dbReference>
<evidence type="ECO:0008006" key="5">
    <source>
        <dbReference type="Google" id="ProtNLM"/>
    </source>
</evidence>
<organism evidence="3 4">
    <name type="scientific">Eiseniibacteriota bacterium</name>
    <dbReference type="NCBI Taxonomy" id="2212470"/>
    <lineage>
        <taxon>Bacteria</taxon>
        <taxon>Candidatus Eiseniibacteriota</taxon>
    </lineage>
</organism>
<evidence type="ECO:0000313" key="3">
    <source>
        <dbReference type="EMBL" id="TMQ74290.1"/>
    </source>
</evidence>
<evidence type="ECO:0000259" key="2">
    <source>
        <dbReference type="Pfam" id="PF18998"/>
    </source>
</evidence>
<dbReference type="SUPFAM" id="SSF49384">
    <property type="entry name" value="Carbohydrate-binding domain"/>
    <property type="match status" value="1"/>
</dbReference>
<dbReference type="EMBL" id="VBPB01000003">
    <property type="protein sequence ID" value="TMQ74290.1"/>
    <property type="molecule type" value="Genomic_DNA"/>
</dbReference>
<feature type="non-terminal residue" evidence="3">
    <location>
        <position position="1"/>
    </location>
</feature>
<evidence type="ECO:0000259" key="1">
    <source>
        <dbReference type="Pfam" id="PF13860"/>
    </source>
</evidence>
<dbReference type="Gene3D" id="2.60.40.4070">
    <property type="match status" value="1"/>
</dbReference>